<dbReference type="AlphaFoldDB" id="A0A318N310"/>
<keyword evidence="2" id="KW-1185">Reference proteome</keyword>
<sequence>MEWKTFALYPECSVKLIDYKTELSINLEKRIENLWVAKKRLYPKLFNGRVFTVTLILPHQITGYWTEYRYVSAQMENKEFNEFLCLKPLAVTGLIFCDDGFILGKRNSNSVYLPSYWQCAPAGSVEARHKEKTVNLHEQLFVEAREELGLKKDFFSNSHILIATQHPEKGIIDIGIMLKTHLNFQQIYNYWQKKGNSEYDELICISDLTLLPKPIIPSTRYLIKASYKDNNRI</sequence>
<comment type="caution">
    <text evidence="1">The sequence shown here is derived from an EMBL/GenBank/DDBJ whole genome shotgun (WGS) entry which is preliminary data.</text>
</comment>
<dbReference type="SUPFAM" id="SSF55811">
    <property type="entry name" value="Nudix"/>
    <property type="match status" value="1"/>
</dbReference>
<reference evidence="1 2" key="1">
    <citation type="submission" date="2018-05" db="EMBL/GenBank/DDBJ databases">
        <title>Reference genomes for bee gut microbiota database.</title>
        <authorList>
            <person name="Ellegaard K.M."/>
        </authorList>
    </citation>
    <scope>NUCLEOTIDE SEQUENCE [LARGE SCALE GENOMIC DNA]</scope>
    <source>
        <strain evidence="1 2">ESL0284</strain>
    </source>
</reference>
<proteinExistence type="predicted"/>
<evidence type="ECO:0008006" key="3">
    <source>
        <dbReference type="Google" id="ProtNLM"/>
    </source>
</evidence>
<protein>
    <recommendedName>
        <fullName evidence="3">Nudix hydrolase domain-containing protein</fullName>
    </recommendedName>
</protein>
<dbReference type="InterPro" id="IPR015797">
    <property type="entry name" value="NUDIX_hydrolase-like_dom_sf"/>
</dbReference>
<dbReference type="OrthoDB" id="8264463at2"/>
<dbReference type="Proteomes" id="UP000247565">
    <property type="component" value="Unassembled WGS sequence"/>
</dbReference>
<dbReference type="EMBL" id="QGLT01000001">
    <property type="protein sequence ID" value="PXZ01527.1"/>
    <property type="molecule type" value="Genomic_DNA"/>
</dbReference>
<dbReference type="RefSeq" id="WP_110438046.1">
    <property type="nucleotide sequence ID" value="NZ_CP046393.1"/>
</dbReference>
<evidence type="ECO:0000313" key="1">
    <source>
        <dbReference type="EMBL" id="PXZ01527.1"/>
    </source>
</evidence>
<name>A0A318N310_9PROT</name>
<evidence type="ECO:0000313" key="2">
    <source>
        <dbReference type="Proteomes" id="UP000247565"/>
    </source>
</evidence>
<accession>A0A318N310</accession>
<gene>
    <name evidence="1" type="ORF">DK869_00495</name>
</gene>
<organism evidence="1 2">
    <name type="scientific">Commensalibacter melissae</name>
    <dbReference type="NCBI Taxonomy" id="2070537"/>
    <lineage>
        <taxon>Bacteria</taxon>
        <taxon>Pseudomonadati</taxon>
        <taxon>Pseudomonadota</taxon>
        <taxon>Alphaproteobacteria</taxon>
        <taxon>Acetobacterales</taxon>
        <taxon>Acetobacteraceae</taxon>
    </lineage>
</organism>